<feature type="compositionally biased region" description="Low complexity" evidence="8">
    <location>
        <begin position="105"/>
        <end position="114"/>
    </location>
</feature>
<feature type="region of interest" description="Disordered" evidence="8">
    <location>
        <begin position="354"/>
        <end position="375"/>
    </location>
</feature>
<feature type="compositionally biased region" description="Polar residues" evidence="8">
    <location>
        <begin position="521"/>
        <end position="540"/>
    </location>
</feature>
<feature type="compositionally biased region" description="Low complexity" evidence="8">
    <location>
        <begin position="193"/>
        <end position="213"/>
    </location>
</feature>
<protein>
    <recommendedName>
        <fullName evidence="9">C2H2-type domain-containing protein</fullName>
    </recommendedName>
</protein>
<evidence type="ECO:0000256" key="8">
    <source>
        <dbReference type="SAM" id="MobiDB-lite"/>
    </source>
</evidence>
<sequence length="818" mass="89403">SPSNMASASPVATLPQSNHIYGNYPPAQTPSSYSSSQPHQSAPSSPTLPMNYPSMPIGESRRNSVPILSMSSGALSDRHRELSSNGDRHSSHYTHLSLPPPPPSSSSSSGGLSSRASWSHPSDMDKHMSYYRHDHDDYHHSPHHGAYHPVGPMDYDDHPVSYSSEYLSMHNYDDIYGGRNASSSSGDIKHRNNSVSSNTSSGSHNEGASSSPSQVNKHPCKFPTCGWSFKRFEHLKRHMLVHTKERPFVCDFHGCEKSFSRSDNFSAHLRTHTKKTMHMRRFDRQTMLMERQQQQNNSMSSRTGFGERAVHTHGINTSGLLNRSRNSYCCPSDADKYDFLKTTSSSFALASLGHPQPPHNRFSPSMHPLDSPTSTEAMNSILPKFNTIKLELKAVTNNPDNIQLHNQHSSSNSRPLSASFISQSSRDCGMEGYGHHGHNSHRYSSPEPSIVKSSSSPNHHYRHLDSHASVTGNEDPNPNPNGESPTQPKPSSSSSRRHSQYKEEHEDESSFPALISPHFMASSSDEGPETATASSPSELSPDSVMGTKLGGGLVDASSASSFASSSSCSSSMPRKESQGSIKIETDISSPPHTPPSSRSQQEYSAPSTMEDNHPSDFGEYHYRAHSNIYLGSHASLSSSSQMMSPPSPHMPTGGPSSSSSSSSSSPSVIESVYHSHPLSSGHSHFSAHPFGSPAHGYGRGRMYGNANGGWSATNGMMTNAQQPQQQGGGGATGRVSARIRGLTSSAKNHSCSVSGCMKRFKRLEHLKRHIKTHTLERPFACSTVGCSKRFSRSDNLSQHIKTHQRQLMIKVHWKQRPM</sequence>
<dbReference type="GO" id="GO:0000981">
    <property type="term" value="F:DNA-binding transcription factor activity, RNA polymerase II-specific"/>
    <property type="evidence" value="ECO:0007669"/>
    <property type="project" value="UniProtKB-ARBA"/>
</dbReference>
<dbReference type="SUPFAM" id="SSF57667">
    <property type="entry name" value="beta-beta-alpha zinc fingers"/>
    <property type="match status" value="3"/>
</dbReference>
<dbReference type="EMBL" id="JAAAUY010001484">
    <property type="protein sequence ID" value="KAF9322666.1"/>
    <property type="molecule type" value="Genomic_DNA"/>
</dbReference>
<dbReference type="PROSITE" id="PS50157">
    <property type="entry name" value="ZINC_FINGER_C2H2_2"/>
    <property type="match status" value="4"/>
</dbReference>
<keyword evidence="5" id="KW-0862">Zinc</keyword>
<dbReference type="GO" id="GO:0005634">
    <property type="term" value="C:nucleus"/>
    <property type="evidence" value="ECO:0007669"/>
    <property type="project" value="UniProtKB-SubCell"/>
</dbReference>
<feature type="compositionally biased region" description="Low complexity" evidence="8">
    <location>
        <begin position="445"/>
        <end position="457"/>
    </location>
</feature>
<dbReference type="PROSITE" id="PS00028">
    <property type="entry name" value="ZINC_FINGER_C2H2_1"/>
    <property type="match status" value="4"/>
</dbReference>
<feature type="region of interest" description="Disordered" evidence="8">
    <location>
        <begin position="425"/>
        <end position="619"/>
    </location>
</feature>
<comment type="caution">
    <text evidence="10">The sequence shown here is derived from an EMBL/GenBank/DDBJ whole genome shotgun (WGS) entry which is preliminary data.</text>
</comment>
<evidence type="ECO:0000259" key="9">
    <source>
        <dbReference type="PROSITE" id="PS50157"/>
    </source>
</evidence>
<dbReference type="GO" id="GO:0008270">
    <property type="term" value="F:zinc ion binding"/>
    <property type="evidence" value="ECO:0007669"/>
    <property type="project" value="UniProtKB-KW"/>
</dbReference>
<evidence type="ECO:0000256" key="6">
    <source>
        <dbReference type="ARBA" id="ARBA00023242"/>
    </source>
</evidence>
<feature type="compositionally biased region" description="Basic and acidic residues" evidence="8">
    <location>
        <begin position="76"/>
        <end position="90"/>
    </location>
</feature>
<feature type="compositionally biased region" description="Basic and acidic residues" evidence="8">
    <location>
        <begin position="610"/>
        <end position="619"/>
    </location>
</feature>
<proteinExistence type="predicted"/>
<dbReference type="Pfam" id="PF00096">
    <property type="entry name" value="zf-C2H2"/>
    <property type="match status" value="3"/>
</dbReference>
<feature type="domain" description="C2H2-type" evidence="9">
    <location>
        <begin position="218"/>
        <end position="247"/>
    </location>
</feature>
<dbReference type="GO" id="GO:1990527">
    <property type="term" value="C:Tec1p-Ste12p-Dig1p complex"/>
    <property type="evidence" value="ECO:0007669"/>
    <property type="project" value="TreeGrafter"/>
</dbReference>
<gene>
    <name evidence="10" type="ORF">BG006_002164</name>
</gene>
<dbReference type="AlphaFoldDB" id="A0A9P5SD08"/>
<dbReference type="GO" id="GO:1990526">
    <property type="term" value="C:Ste12p-Dig1p-Dig2p complex"/>
    <property type="evidence" value="ECO:0007669"/>
    <property type="project" value="TreeGrafter"/>
</dbReference>
<evidence type="ECO:0000256" key="2">
    <source>
        <dbReference type="ARBA" id="ARBA00022723"/>
    </source>
</evidence>
<keyword evidence="6" id="KW-0539">Nucleus</keyword>
<dbReference type="InterPro" id="IPR013087">
    <property type="entry name" value="Znf_C2H2_type"/>
</dbReference>
<dbReference type="FunFam" id="3.30.160.60:FF:000072">
    <property type="entry name" value="zinc finger protein 143 isoform X1"/>
    <property type="match status" value="1"/>
</dbReference>
<dbReference type="PANTHER" id="PTHR47427:SF2">
    <property type="entry name" value="C2H2-TYPE DOMAIN-CONTAINING PROTEIN"/>
    <property type="match status" value="1"/>
</dbReference>
<keyword evidence="11" id="KW-1185">Reference proteome</keyword>
<evidence type="ECO:0000256" key="5">
    <source>
        <dbReference type="ARBA" id="ARBA00022833"/>
    </source>
</evidence>
<feature type="region of interest" description="Disordered" evidence="8">
    <location>
        <begin position="400"/>
        <end position="419"/>
    </location>
</feature>
<feature type="compositionally biased region" description="Polar residues" evidence="8">
    <location>
        <begin position="600"/>
        <end position="609"/>
    </location>
</feature>
<evidence type="ECO:0000256" key="1">
    <source>
        <dbReference type="ARBA" id="ARBA00004123"/>
    </source>
</evidence>
<evidence type="ECO:0000256" key="4">
    <source>
        <dbReference type="ARBA" id="ARBA00022771"/>
    </source>
</evidence>
<comment type="subcellular location">
    <subcellularLocation>
        <location evidence="1">Nucleus</location>
    </subcellularLocation>
</comment>
<reference evidence="10" key="1">
    <citation type="journal article" date="2020" name="Fungal Divers.">
        <title>Resolving the Mortierellaceae phylogeny through synthesis of multi-gene phylogenetics and phylogenomics.</title>
        <authorList>
            <person name="Vandepol N."/>
            <person name="Liber J."/>
            <person name="Desiro A."/>
            <person name="Na H."/>
            <person name="Kennedy M."/>
            <person name="Barry K."/>
            <person name="Grigoriev I.V."/>
            <person name="Miller A.N."/>
            <person name="O'Donnell K."/>
            <person name="Stajich J.E."/>
            <person name="Bonito G."/>
        </authorList>
    </citation>
    <scope>NUCLEOTIDE SEQUENCE</scope>
    <source>
        <strain evidence="10">NVP1</strain>
    </source>
</reference>
<feature type="region of interest" description="Disordered" evidence="8">
    <location>
        <begin position="714"/>
        <end position="735"/>
    </location>
</feature>
<evidence type="ECO:0000256" key="3">
    <source>
        <dbReference type="ARBA" id="ARBA00022737"/>
    </source>
</evidence>
<feature type="domain" description="C2H2-type" evidence="9">
    <location>
        <begin position="749"/>
        <end position="778"/>
    </location>
</feature>
<name>A0A9P5SD08_9FUNG</name>
<dbReference type="InterPro" id="IPR052127">
    <property type="entry name" value="STE12_transcription_factor"/>
</dbReference>
<dbReference type="FunFam" id="3.30.160.60:FF:000125">
    <property type="entry name" value="Putative zinc finger protein 143"/>
    <property type="match status" value="1"/>
</dbReference>
<feature type="region of interest" description="Disordered" evidence="8">
    <location>
        <begin position="636"/>
        <end position="686"/>
    </location>
</feature>
<feature type="compositionally biased region" description="Low complexity" evidence="8">
    <location>
        <begin position="556"/>
        <end position="571"/>
    </location>
</feature>
<dbReference type="GO" id="GO:0000978">
    <property type="term" value="F:RNA polymerase II cis-regulatory region sequence-specific DNA binding"/>
    <property type="evidence" value="ECO:0007669"/>
    <property type="project" value="UniProtKB-ARBA"/>
</dbReference>
<accession>A0A9P5SD08</accession>
<feature type="region of interest" description="Disordered" evidence="8">
    <location>
        <begin position="181"/>
        <end position="217"/>
    </location>
</feature>
<dbReference type="SMART" id="SM00355">
    <property type="entry name" value="ZnF_C2H2"/>
    <property type="match status" value="4"/>
</dbReference>
<dbReference type="PANTHER" id="PTHR47427">
    <property type="entry name" value="PROTEIN STE12"/>
    <property type="match status" value="1"/>
</dbReference>
<keyword evidence="4 7" id="KW-0863">Zinc-finger</keyword>
<feature type="domain" description="C2H2-type" evidence="9">
    <location>
        <begin position="248"/>
        <end position="277"/>
    </location>
</feature>
<keyword evidence="2" id="KW-0479">Metal-binding</keyword>
<dbReference type="Proteomes" id="UP000696485">
    <property type="component" value="Unassembled WGS sequence"/>
</dbReference>
<feature type="domain" description="C2H2-type" evidence="9">
    <location>
        <begin position="779"/>
        <end position="808"/>
    </location>
</feature>
<keyword evidence="3" id="KW-0677">Repeat</keyword>
<evidence type="ECO:0000256" key="7">
    <source>
        <dbReference type="PROSITE-ProRule" id="PRU00042"/>
    </source>
</evidence>
<feature type="compositionally biased region" description="Low complexity" evidence="8">
    <location>
        <begin position="24"/>
        <end position="47"/>
    </location>
</feature>
<feature type="non-terminal residue" evidence="10">
    <location>
        <position position="818"/>
    </location>
</feature>
<evidence type="ECO:0000313" key="11">
    <source>
        <dbReference type="Proteomes" id="UP000696485"/>
    </source>
</evidence>
<dbReference type="InterPro" id="IPR036236">
    <property type="entry name" value="Znf_C2H2_sf"/>
</dbReference>
<feature type="compositionally biased region" description="Low complexity" evidence="8">
    <location>
        <begin position="636"/>
        <end position="667"/>
    </location>
</feature>
<organism evidence="10 11">
    <name type="scientific">Podila minutissima</name>
    <dbReference type="NCBI Taxonomy" id="64525"/>
    <lineage>
        <taxon>Eukaryota</taxon>
        <taxon>Fungi</taxon>
        <taxon>Fungi incertae sedis</taxon>
        <taxon>Mucoromycota</taxon>
        <taxon>Mortierellomycotina</taxon>
        <taxon>Mortierellomycetes</taxon>
        <taxon>Mortierellales</taxon>
        <taxon>Mortierellaceae</taxon>
        <taxon>Podila</taxon>
    </lineage>
</organism>
<feature type="region of interest" description="Disordered" evidence="8">
    <location>
        <begin position="1"/>
        <end position="121"/>
    </location>
</feature>
<dbReference type="Gene3D" id="3.30.160.60">
    <property type="entry name" value="Classic Zinc Finger"/>
    <property type="match status" value="4"/>
</dbReference>
<evidence type="ECO:0000313" key="10">
    <source>
        <dbReference type="EMBL" id="KAF9322666.1"/>
    </source>
</evidence>